<dbReference type="InterPro" id="IPR026956">
    <property type="entry name" value="D-ser_dehydrat-like_dom"/>
</dbReference>
<keyword evidence="5" id="KW-1185">Reference proteome</keyword>
<organism evidence="4 5">
    <name type="scientific">Tepidicaulis marinus</name>
    <dbReference type="NCBI Taxonomy" id="1333998"/>
    <lineage>
        <taxon>Bacteria</taxon>
        <taxon>Pseudomonadati</taxon>
        <taxon>Pseudomonadota</taxon>
        <taxon>Alphaproteobacteria</taxon>
        <taxon>Hyphomicrobiales</taxon>
        <taxon>Parvibaculaceae</taxon>
        <taxon>Tepidicaulis</taxon>
    </lineage>
</organism>
<dbReference type="GO" id="GO:0036088">
    <property type="term" value="P:D-serine catabolic process"/>
    <property type="evidence" value="ECO:0007669"/>
    <property type="project" value="TreeGrafter"/>
</dbReference>
<evidence type="ECO:0000256" key="2">
    <source>
        <dbReference type="ARBA" id="ARBA00023239"/>
    </source>
</evidence>
<dbReference type="RefSeq" id="WP_045445083.1">
    <property type="nucleotide sequence ID" value="NZ_BBIO01000006.1"/>
</dbReference>
<dbReference type="PANTHER" id="PTHR28004">
    <property type="entry name" value="ZGC:162816-RELATED"/>
    <property type="match status" value="1"/>
</dbReference>
<feature type="domain" description="D-serine dehydratase-like" evidence="3">
    <location>
        <begin position="271"/>
        <end position="360"/>
    </location>
</feature>
<dbReference type="GO" id="GO:0008721">
    <property type="term" value="F:D-serine ammonia-lyase activity"/>
    <property type="evidence" value="ECO:0007669"/>
    <property type="project" value="TreeGrafter"/>
</dbReference>
<keyword evidence="2" id="KW-0456">Lyase</keyword>
<dbReference type="InterPro" id="IPR001608">
    <property type="entry name" value="Ala_racemase_N"/>
</dbReference>
<dbReference type="SMART" id="SM01119">
    <property type="entry name" value="D-ser_dehydrat"/>
    <property type="match status" value="1"/>
</dbReference>
<dbReference type="PANTHER" id="PTHR28004:SF2">
    <property type="entry name" value="D-SERINE DEHYDRATASE"/>
    <property type="match status" value="1"/>
</dbReference>
<dbReference type="SUPFAM" id="SSF51419">
    <property type="entry name" value="PLP-binding barrel"/>
    <property type="match status" value="1"/>
</dbReference>
<proteinExistence type="inferred from homology"/>
<protein>
    <submittedName>
        <fullName evidence="4">Alanine racemase domain-containing protein</fullName>
    </submittedName>
</protein>
<dbReference type="AlphaFoldDB" id="A0A081BA63"/>
<dbReference type="EMBL" id="BBIO01000006">
    <property type="protein sequence ID" value="GAK44931.1"/>
    <property type="molecule type" value="Genomic_DNA"/>
</dbReference>
<reference evidence="4 5" key="1">
    <citation type="submission" date="2014-07" db="EMBL/GenBank/DDBJ databases">
        <title>Tepidicaulis marinum gen. nov., sp. nov., a novel marine bacterium denitrifying nitrate to nitrous oxide strictly under microaerobic conditions.</title>
        <authorList>
            <person name="Takeuchi M."/>
            <person name="Yamagishi T."/>
            <person name="Kamagata Y."/>
            <person name="Oshima K."/>
            <person name="Hattori M."/>
            <person name="Katayama T."/>
            <person name="Hanada S."/>
            <person name="Tamaki H."/>
            <person name="Marumo K."/>
            <person name="Maeda H."/>
            <person name="Nedachi M."/>
            <person name="Iwasaki W."/>
            <person name="Suwa Y."/>
            <person name="Sakata S."/>
        </authorList>
    </citation>
    <scope>NUCLEOTIDE SEQUENCE [LARGE SCALE GENOMIC DNA]</scope>
    <source>
        <strain evidence="4 5">MA2</strain>
    </source>
</reference>
<dbReference type="Gene3D" id="2.40.37.20">
    <property type="entry name" value="D-serine dehydratase-like domain"/>
    <property type="match status" value="1"/>
</dbReference>
<evidence type="ECO:0000256" key="1">
    <source>
        <dbReference type="ARBA" id="ARBA00005323"/>
    </source>
</evidence>
<dbReference type="InterPro" id="IPR029066">
    <property type="entry name" value="PLP-binding_barrel"/>
</dbReference>
<dbReference type="Pfam" id="PF14031">
    <property type="entry name" value="D-ser_dehydrat"/>
    <property type="match status" value="1"/>
</dbReference>
<gene>
    <name evidence="4" type="ORF">M2A_1430</name>
</gene>
<accession>A0A081BA63</accession>
<dbReference type="Gene3D" id="3.20.20.10">
    <property type="entry name" value="Alanine racemase"/>
    <property type="match status" value="1"/>
</dbReference>
<evidence type="ECO:0000313" key="5">
    <source>
        <dbReference type="Proteomes" id="UP000028702"/>
    </source>
</evidence>
<dbReference type="eggNOG" id="COG3616">
    <property type="taxonomic scope" value="Bacteria"/>
</dbReference>
<name>A0A081BA63_9HYPH</name>
<dbReference type="InterPro" id="IPR042208">
    <property type="entry name" value="D-ser_dehydrat-like_sf"/>
</dbReference>
<dbReference type="Proteomes" id="UP000028702">
    <property type="component" value="Unassembled WGS sequence"/>
</dbReference>
<sequence>MAGTFVNEALIGKKDGAGELATPALVIDLPAFERNIKTMAEHCARAGLTLRPHAKTHKCAEIARRQIAAGAVGICCAKLGEAEVMADAGIENILLTSPVVLPRALDRLMALNDRIPDLHVVIDSEENARALEAAAEKAGRPLNVLVDLDIGLHRTGIAPEAAPALARFADGAKHLRFKGLQAYGGHLMHIEGFAERREKSLAAMDVMKSVKDALEKEGILCPIMTGGGTGTFDIDPEANVLTELQGGSYIFMDKQYNDVEGANGNVPFETALYVQMSVISNNTPRLATTDAGFKSFATDAEPPLLRSGAPEGASYFFFGDEQGGILLPKGESLPLGAVLTAVTPHCDPTVNLYDAYHVVEEGVLTAIWPIEARGRSA</sequence>
<evidence type="ECO:0000259" key="3">
    <source>
        <dbReference type="SMART" id="SM01119"/>
    </source>
</evidence>
<dbReference type="CDD" id="cd06819">
    <property type="entry name" value="PLPDE_III_LS_D-TA"/>
    <property type="match status" value="1"/>
</dbReference>
<evidence type="ECO:0000313" key="4">
    <source>
        <dbReference type="EMBL" id="GAK44931.1"/>
    </source>
</evidence>
<dbReference type="InterPro" id="IPR051466">
    <property type="entry name" value="D-amino_acid_metab_enzyme"/>
</dbReference>
<comment type="similarity">
    <text evidence="1">Belongs to the DSD1 family.</text>
</comment>
<dbReference type="Pfam" id="PF01168">
    <property type="entry name" value="Ala_racemase_N"/>
    <property type="match status" value="1"/>
</dbReference>
<dbReference type="STRING" id="1333998.M2A_1430"/>
<comment type="caution">
    <text evidence="4">The sequence shown here is derived from an EMBL/GenBank/DDBJ whole genome shotgun (WGS) entry which is preliminary data.</text>
</comment>